<dbReference type="KEGG" id="vg:40236103"/>
<dbReference type="EMBL" id="MF580955">
    <property type="protein sequence ID" value="AUO78921.1"/>
    <property type="molecule type" value="Genomic_DNA"/>
</dbReference>
<evidence type="ECO:0000313" key="2">
    <source>
        <dbReference type="Proteomes" id="UP000259847"/>
    </source>
</evidence>
<organism evidence="1 2">
    <name type="scientific">Salinibacter phage M1EM-1</name>
    <dbReference type="NCBI Taxonomy" id="2681616"/>
    <lineage>
        <taxon>Viruses</taxon>
        <taxon>Duplodnaviria</taxon>
        <taxon>Heunggongvirae</taxon>
        <taxon>Uroviricota</taxon>
        <taxon>Caudoviricetes</taxon>
        <taxon>Holosalinivirus</taxon>
        <taxon>Holosalinivirus M1EM1</taxon>
    </lineage>
</organism>
<dbReference type="GeneID" id="40236103"/>
<proteinExistence type="predicted"/>
<name>A0A2I6UG28_9CAUD</name>
<sequence>MASNANFNRVLRGAILRQLRAANTYDAFVNRELVSGSFEEPEDTVRIETLGDVQLSDYNGTLPTPQDIETNRDTISASHKKAFAFKSEADDSASQIADLFREEGVAALLQAAQTFVLSQYTGADLQVTYDPSSDNVRDKIAEAAVKLDNAEAPAGAENRWLTVPPRVSEDIDDDVIDESPTGLADELIRNRFVGTYKGFRLYKAPVNQFTNTGSSPSYDHAMAGINQSIAYEDAVLNVRRVPSTDFSGDQIDGLHVAGAQVIRSGATIDFRVKA</sequence>
<dbReference type="RefSeq" id="YP_009639312.1">
    <property type="nucleotide sequence ID" value="NC_042348.1"/>
</dbReference>
<evidence type="ECO:0000313" key="1">
    <source>
        <dbReference type="EMBL" id="AUO78921.1"/>
    </source>
</evidence>
<dbReference type="Proteomes" id="UP000259847">
    <property type="component" value="Segment"/>
</dbReference>
<protein>
    <submittedName>
        <fullName evidence="1">Structural protein</fullName>
    </submittedName>
</protein>
<reference evidence="1 2" key="1">
    <citation type="submission" date="2017-07" db="EMBL/GenBank/DDBJ databases">
        <title>Characterization of ecologically diverse viruses infecting co-occurring strains of cosmopolitan hyperhalophilic Bacteroidetes.</title>
        <authorList>
            <person name="Villamor J."/>
            <person name="Ramos-Barbero M.D."/>
            <person name="Gonzalez-Torres P."/>
            <person name="Gabaldon T."/>
            <person name="Rollesso-Mora R."/>
            <person name="Meseguer I."/>
            <person name="Martinez-Garcia M."/>
            <person name="Santos F."/>
            <person name="Anton J."/>
        </authorList>
    </citation>
    <scope>NUCLEOTIDE SEQUENCE [LARGE SCALE GENOMIC DNA]</scope>
</reference>
<accession>A0A2I6UG28</accession>
<keyword evidence="2" id="KW-1185">Reference proteome</keyword>